<sequence>LLLNKVPSSDLSFCFKNVPIEVSIRGFNVTIDVNYQLYDTIDSYSNKSKGVNFSHLVVAATLAEESARQAFNAAIAHANIKEKKVLIIRFDCSWSHSCNAKQASREFIYLDDLEGKDRNSNEKVVIQKGNFDASSHQMEHAILIALLEQIILVLKALDLWLKVCIDGDLDSNKTLANIPVVSEIYADLKP</sequence>
<accession>A0A9N9HMN3</accession>
<organism evidence="1 2">
    <name type="scientific">Funneliformis mosseae</name>
    <name type="common">Endomycorrhizal fungus</name>
    <name type="synonym">Glomus mosseae</name>
    <dbReference type="NCBI Taxonomy" id="27381"/>
    <lineage>
        <taxon>Eukaryota</taxon>
        <taxon>Fungi</taxon>
        <taxon>Fungi incertae sedis</taxon>
        <taxon>Mucoromycota</taxon>
        <taxon>Glomeromycotina</taxon>
        <taxon>Glomeromycetes</taxon>
        <taxon>Glomerales</taxon>
        <taxon>Glomeraceae</taxon>
        <taxon>Funneliformis</taxon>
    </lineage>
</organism>
<reference evidence="1" key="1">
    <citation type="submission" date="2021-06" db="EMBL/GenBank/DDBJ databases">
        <authorList>
            <person name="Kallberg Y."/>
            <person name="Tangrot J."/>
            <person name="Rosling A."/>
        </authorList>
    </citation>
    <scope>NUCLEOTIDE SEQUENCE</scope>
    <source>
        <strain evidence="1">87-6 pot B 2015</strain>
    </source>
</reference>
<name>A0A9N9HMN3_FUNMO</name>
<dbReference type="Proteomes" id="UP000789375">
    <property type="component" value="Unassembled WGS sequence"/>
</dbReference>
<gene>
    <name evidence="1" type="ORF">FMOSSE_LOCUS13625</name>
</gene>
<protein>
    <submittedName>
        <fullName evidence="1">787_t:CDS:1</fullName>
    </submittedName>
</protein>
<comment type="caution">
    <text evidence="1">The sequence shown here is derived from an EMBL/GenBank/DDBJ whole genome shotgun (WGS) entry which is preliminary data.</text>
</comment>
<feature type="non-terminal residue" evidence="1">
    <location>
        <position position="1"/>
    </location>
</feature>
<dbReference type="AlphaFoldDB" id="A0A9N9HMN3"/>
<proteinExistence type="predicted"/>
<evidence type="ECO:0000313" key="2">
    <source>
        <dbReference type="Proteomes" id="UP000789375"/>
    </source>
</evidence>
<feature type="non-terminal residue" evidence="1">
    <location>
        <position position="190"/>
    </location>
</feature>
<evidence type="ECO:0000313" key="1">
    <source>
        <dbReference type="EMBL" id="CAG8696777.1"/>
    </source>
</evidence>
<keyword evidence="2" id="KW-1185">Reference proteome</keyword>
<dbReference type="EMBL" id="CAJVPP010008415">
    <property type="protein sequence ID" value="CAG8696777.1"/>
    <property type="molecule type" value="Genomic_DNA"/>
</dbReference>